<dbReference type="InParanoid" id="A0A409WDT5"/>
<feature type="compositionally biased region" description="Low complexity" evidence="1">
    <location>
        <begin position="525"/>
        <end position="536"/>
    </location>
</feature>
<feature type="compositionally biased region" description="Pro residues" evidence="1">
    <location>
        <begin position="231"/>
        <end position="246"/>
    </location>
</feature>
<dbReference type="STRING" id="181874.A0A409WDT5"/>
<reference evidence="2 3" key="1">
    <citation type="journal article" date="2018" name="Evol. Lett.">
        <title>Horizontal gene cluster transfer increased hallucinogenic mushroom diversity.</title>
        <authorList>
            <person name="Reynolds H.T."/>
            <person name="Vijayakumar V."/>
            <person name="Gluck-Thaler E."/>
            <person name="Korotkin H.B."/>
            <person name="Matheny P.B."/>
            <person name="Slot J.C."/>
        </authorList>
    </citation>
    <scope>NUCLEOTIDE SEQUENCE [LARGE SCALE GENOMIC DNA]</scope>
    <source>
        <strain evidence="2 3">2629</strain>
    </source>
</reference>
<dbReference type="EMBL" id="NHTK01005549">
    <property type="protein sequence ID" value="PPQ76649.1"/>
    <property type="molecule type" value="Genomic_DNA"/>
</dbReference>
<feature type="compositionally biased region" description="Low complexity" evidence="1">
    <location>
        <begin position="35"/>
        <end position="44"/>
    </location>
</feature>
<feature type="region of interest" description="Disordered" evidence="1">
    <location>
        <begin position="193"/>
        <end position="255"/>
    </location>
</feature>
<evidence type="ECO:0000313" key="2">
    <source>
        <dbReference type="EMBL" id="PPQ76649.1"/>
    </source>
</evidence>
<gene>
    <name evidence="2" type="ORF">CVT24_011798</name>
</gene>
<name>A0A409WDT5_9AGAR</name>
<feature type="compositionally biased region" description="Basic and acidic residues" evidence="1">
    <location>
        <begin position="479"/>
        <end position="490"/>
    </location>
</feature>
<feature type="compositionally biased region" description="Pro residues" evidence="1">
    <location>
        <begin position="46"/>
        <end position="58"/>
    </location>
</feature>
<feature type="region of interest" description="Disordered" evidence="1">
    <location>
        <begin position="509"/>
        <end position="537"/>
    </location>
</feature>
<feature type="region of interest" description="Disordered" evidence="1">
    <location>
        <begin position="467"/>
        <end position="490"/>
    </location>
</feature>
<evidence type="ECO:0000256" key="1">
    <source>
        <dbReference type="SAM" id="MobiDB-lite"/>
    </source>
</evidence>
<dbReference type="Proteomes" id="UP000284842">
    <property type="component" value="Unassembled WGS sequence"/>
</dbReference>
<protein>
    <submittedName>
        <fullName evidence="2">Uncharacterized protein</fullName>
    </submittedName>
</protein>
<comment type="caution">
    <text evidence="2">The sequence shown here is derived from an EMBL/GenBank/DDBJ whole genome shotgun (WGS) entry which is preliminary data.</text>
</comment>
<dbReference type="AlphaFoldDB" id="A0A409WDT5"/>
<feature type="region of interest" description="Disordered" evidence="1">
    <location>
        <begin position="22"/>
        <end position="58"/>
    </location>
</feature>
<evidence type="ECO:0000313" key="3">
    <source>
        <dbReference type="Proteomes" id="UP000284842"/>
    </source>
</evidence>
<accession>A0A409WDT5</accession>
<sequence>MEDAEALLQHLLNLALGNSGRLRLSNAQPTPSPPRQRTTTGQPTISNPPLPAPLSMPHTSYPPHPYHYMPAYPYGYYQHPITHIPSLTFNLPMSSMPPPPLDNMRSQVLRPDLTATNHGQSITQSQITGPSTLSCANSFCMTLCSGARTPGNQLCVEKKCKTCCLAAWRDAWSKGVAQAKCTPHKLAEIKEKLAASSDSEPDIYENCSVEPPSHDAHPQQLSNPQADPVSVSPPPSTQPLALPPSTQPLTLPQSTQPMISPLATQGSQKRELAQPISNAWTTEQNKALQETEVKKSLKLRQQELDNITHRIITFVVYHTAGRPPLYHKAVLETWGKACFSDFSSLIKGLELTDHSVFDVYSSDDNKCTKSVPILPTDFYVCDVLQGTSQLEKLKQKGHPIKDIFLKVFINAKYIKSQYCKYREHWIEPHTELIRKFASYGQTPKGTFTNYMKSFKFGIILSDSSNDKEAVESNGSQADTSEKHPVKNQELKETLLVTVTSSNDLELVHNIPKSPDITQPQPQPQSPSNSRPRSLTPPSTPELLCPFCNQVLPDNLSPSLTSYLECLIAKTTPDPLPDNPNH</sequence>
<keyword evidence="3" id="KW-1185">Reference proteome</keyword>
<organism evidence="2 3">
    <name type="scientific">Panaeolus cyanescens</name>
    <dbReference type="NCBI Taxonomy" id="181874"/>
    <lineage>
        <taxon>Eukaryota</taxon>
        <taxon>Fungi</taxon>
        <taxon>Dikarya</taxon>
        <taxon>Basidiomycota</taxon>
        <taxon>Agaricomycotina</taxon>
        <taxon>Agaricomycetes</taxon>
        <taxon>Agaricomycetidae</taxon>
        <taxon>Agaricales</taxon>
        <taxon>Agaricineae</taxon>
        <taxon>Galeropsidaceae</taxon>
        <taxon>Panaeolus</taxon>
    </lineage>
</organism>
<dbReference type="OrthoDB" id="128308at2759"/>
<proteinExistence type="predicted"/>